<evidence type="ECO:0000256" key="1">
    <source>
        <dbReference type="SAM" id="MobiDB-lite"/>
    </source>
</evidence>
<dbReference type="PANTHER" id="PTHR24092:SF5">
    <property type="entry name" value="PHOSPHOLIPID-TRANSPORTING ATPASE"/>
    <property type="match status" value="1"/>
</dbReference>
<feature type="domain" description="DUF4817" evidence="4">
    <location>
        <begin position="273"/>
        <end position="324"/>
    </location>
</feature>
<dbReference type="Pfam" id="PF00122">
    <property type="entry name" value="E1-E2_ATPase"/>
    <property type="match status" value="1"/>
</dbReference>
<accession>A0AA38MBD0</accession>
<feature type="compositionally biased region" description="Polar residues" evidence="1">
    <location>
        <begin position="20"/>
        <end position="35"/>
    </location>
</feature>
<feature type="transmembrane region" description="Helical" evidence="2">
    <location>
        <begin position="95"/>
        <end position="117"/>
    </location>
</feature>
<reference evidence="6" key="1">
    <citation type="journal article" date="2023" name="G3 (Bethesda)">
        <title>Whole genome assemblies of Zophobas morio and Tenebrio molitor.</title>
        <authorList>
            <person name="Kaur S."/>
            <person name="Stinson S.A."/>
            <person name="diCenzo G.C."/>
        </authorList>
    </citation>
    <scope>NUCLEOTIDE SEQUENCE</scope>
    <source>
        <strain evidence="6">QUZm001</strain>
    </source>
</reference>
<dbReference type="GO" id="GO:0006890">
    <property type="term" value="P:retrograde vesicle-mediated transport, Golgi to endoplasmic reticulum"/>
    <property type="evidence" value="ECO:0007669"/>
    <property type="project" value="TreeGrafter"/>
</dbReference>
<feature type="domain" description="P-type ATPase A" evidence="3">
    <location>
        <begin position="165"/>
        <end position="225"/>
    </location>
</feature>
<sequence>MEYPLQDFDIDQETDFLLGNPSNHGSDMETQTKSNRNPKRRRSLAAILCGCWCSLFRKCCGPRELKPRKIMLGSQTPGQFPANAIRNQKYNIITFLPLVLYQQFKFFLNLYFLIMAISQFVPDIRISYLYTYWIPLCFVLTVTICREAIDDLRRYKRDQEVNNQKCKRLLNDRNKPYEIVAAHKLRVGDLIIVDKDERVPADLVLLRTSESSGAVFVRTDQLDGETDWKLRLAVPTTQKLATDHQLFEISARIYAEKPQKDIHSFIGTFSRYKEYLEMMLIYGECTRYAATAVREYTGLFPNHRLLDQHVFRRLLHPAKEDGSFQPIRKAVLGLHGLYA</sequence>
<gene>
    <name evidence="6" type="ORF">Zmor_021655</name>
</gene>
<dbReference type="InterPro" id="IPR008250">
    <property type="entry name" value="ATPase_P-typ_transduc_dom_A_sf"/>
</dbReference>
<keyword evidence="2" id="KW-0472">Membrane</keyword>
<feature type="domain" description="P-type ATPase N-terminal" evidence="5">
    <location>
        <begin position="78"/>
        <end position="133"/>
    </location>
</feature>
<dbReference type="InterPro" id="IPR032631">
    <property type="entry name" value="P-type_ATPase_N"/>
</dbReference>
<keyword evidence="2" id="KW-0812">Transmembrane</keyword>
<keyword evidence="2" id="KW-1133">Transmembrane helix</keyword>
<dbReference type="InterPro" id="IPR059000">
    <property type="entry name" value="ATPase_P-type_domA"/>
</dbReference>
<dbReference type="InterPro" id="IPR032135">
    <property type="entry name" value="DUF4817"/>
</dbReference>
<evidence type="ECO:0000313" key="6">
    <source>
        <dbReference type="EMBL" id="KAJ3649941.1"/>
    </source>
</evidence>
<comment type="caution">
    <text evidence="6">The sequence shown here is derived from an EMBL/GenBank/DDBJ whole genome shotgun (WGS) entry which is preliminary data.</text>
</comment>
<evidence type="ECO:0000259" key="5">
    <source>
        <dbReference type="Pfam" id="PF16209"/>
    </source>
</evidence>
<keyword evidence="7" id="KW-1185">Reference proteome</keyword>
<dbReference type="GO" id="GO:0140326">
    <property type="term" value="F:ATPase-coupled intramembrane lipid transporter activity"/>
    <property type="evidence" value="ECO:0007669"/>
    <property type="project" value="TreeGrafter"/>
</dbReference>
<dbReference type="SUPFAM" id="SSF81653">
    <property type="entry name" value="Calcium ATPase, transduction domain A"/>
    <property type="match status" value="1"/>
</dbReference>
<name>A0AA38MBD0_9CUCU</name>
<dbReference type="GO" id="GO:0005886">
    <property type="term" value="C:plasma membrane"/>
    <property type="evidence" value="ECO:0007669"/>
    <property type="project" value="TreeGrafter"/>
</dbReference>
<dbReference type="Gene3D" id="2.70.150.10">
    <property type="entry name" value="Calcium-transporting ATPase, cytoplasmic transduction domain A"/>
    <property type="match status" value="1"/>
</dbReference>
<dbReference type="SUPFAM" id="SSF81665">
    <property type="entry name" value="Calcium ATPase, transmembrane domain M"/>
    <property type="match status" value="1"/>
</dbReference>
<dbReference type="GO" id="GO:0045332">
    <property type="term" value="P:phospholipid translocation"/>
    <property type="evidence" value="ECO:0007669"/>
    <property type="project" value="TreeGrafter"/>
</dbReference>
<evidence type="ECO:0008006" key="8">
    <source>
        <dbReference type="Google" id="ProtNLM"/>
    </source>
</evidence>
<organism evidence="6 7">
    <name type="scientific">Zophobas morio</name>
    <dbReference type="NCBI Taxonomy" id="2755281"/>
    <lineage>
        <taxon>Eukaryota</taxon>
        <taxon>Metazoa</taxon>
        <taxon>Ecdysozoa</taxon>
        <taxon>Arthropoda</taxon>
        <taxon>Hexapoda</taxon>
        <taxon>Insecta</taxon>
        <taxon>Pterygota</taxon>
        <taxon>Neoptera</taxon>
        <taxon>Endopterygota</taxon>
        <taxon>Coleoptera</taxon>
        <taxon>Polyphaga</taxon>
        <taxon>Cucujiformia</taxon>
        <taxon>Tenebrionidae</taxon>
        <taxon>Zophobas</taxon>
    </lineage>
</organism>
<evidence type="ECO:0000256" key="2">
    <source>
        <dbReference type="SAM" id="Phobius"/>
    </source>
</evidence>
<dbReference type="GO" id="GO:0006897">
    <property type="term" value="P:endocytosis"/>
    <property type="evidence" value="ECO:0007669"/>
    <property type="project" value="TreeGrafter"/>
</dbReference>
<proteinExistence type="predicted"/>
<dbReference type="Pfam" id="PF16087">
    <property type="entry name" value="DUF4817"/>
    <property type="match status" value="1"/>
</dbReference>
<evidence type="ECO:0000259" key="4">
    <source>
        <dbReference type="Pfam" id="PF16087"/>
    </source>
</evidence>
<dbReference type="Pfam" id="PF16209">
    <property type="entry name" value="PhoLip_ATPase_N"/>
    <property type="match status" value="1"/>
</dbReference>
<dbReference type="InterPro" id="IPR023298">
    <property type="entry name" value="ATPase_P-typ_TM_dom_sf"/>
</dbReference>
<protein>
    <recommendedName>
        <fullName evidence="8">P-type ATPase N-terminal domain-containing protein</fullName>
    </recommendedName>
</protein>
<dbReference type="AlphaFoldDB" id="A0AA38MBD0"/>
<dbReference type="GO" id="GO:0005768">
    <property type="term" value="C:endosome"/>
    <property type="evidence" value="ECO:0007669"/>
    <property type="project" value="TreeGrafter"/>
</dbReference>
<feature type="region of interest" description="Disordered" evidence="1">
    <location>
        <begin position="19"/>
        <end position="39"/>
    </location>
</feature>
<evidence type="ECO:0000259" key="3">
    <source>
        <dbReference type="Pfam" id="PF00122"/>
    </source>
</evidence>
<dbReference type="PANTHER" id="PTHR24092">
    <property type="entry name" value="PROBABLE PHOSPHOLIPID-TRANSPORTING ATPASE"/>
    <property type="match status" value="1"/>
</dbReference>
<dbReference type="GO" id="GO:0005802">
    <property type="term" value="C:trans-Golgi network"/>
    <property type="evidence" value="ECO:0007669"/>
    <property type="project" value="TreeGrafter"/>
</dbReference>
<evidence type="ECO:0000313" key="7">
    <source>
        <dbReference type="Proteomes" id="UP001168821"/>
    </source>
</evidence>
<dbReference type="EMBL" id="JALNTZ010000006">
    <property type="protein sequence ID" value="KAJ3649941.1"/>
    <property type="molecule type" value="Genomic_DNA"/>
</dbReference>
<dbReference type="Proteomes" id="UP001168821">
    <property type="component" value="Unassembled WGS sequence"/>
</dbReference>
<feature type="transmembrane region" description="Helical" evidence="2">
    <location>
        <begin position="129"/>
        <end position="149"/>
    </location>
</feature>